<evidence type="ECO:0000313" key="2">
    <source>
        <dbReference type="Proteomes" id="UP000406256"/>
    </source>
</evidence>
<gene>
    <name evidence="1" type="ORF">PAN31108_00433</name>
</gene>
<keyword evidence="2" id="KW-1185">Reference proteome</keyword>
<evidence type="ECO:0000313" key="1">
    <source>
        <dbReference type="EMBL" id="VVD67438.1"/>
    </source>
</evidence>
<accession>A0A5E4S056</accession>
<name>A0A5E4S056_9BURK</name>
<dbReference type="Proteomes" id="UP000406256">
    <property type="component" value="Unassembled WGS sequence"/>
</dbReference>
<organism evidence="1 2">
    <name type="scientific">Pandoraea anhela</name>
    <dbReference type="NCBI Taxonomy" id="2508295"/>
    <lineage>
        <taxon>Bacteria</taxon>
        <taxon>Pseudomonadati</taxon>
        <taxon>Pseudomonadota</taxon>
        <taxon>Betaproteobacteria</taxon>
        <taxon>Burkholderiales</taxon>
        <taxon>Burkholderiaceae</taxon>
        <taxon>Pandoraea</taxon>
    </lineage>
</organism>
<dbReference type="EMBL" id="CABPSB010000001">
    <property type="protein sequence ID" value="VVD67438.1"/>
    <property type="molecule type" value="Genomic_DNA"/>
</dbReference>
<sequence>MIANLCTEALPLATATAADSMTRFCEALVTPSESNVRAAFTGLAEYAETLGANHAARAHVARQAKTLLELALSHGVLITPFPCQQAGADSIGYALGATGATNDRSSLLDALTADLLYPPDFDVAATALFADIQAFCSADTWVDVTSEPSSPPCHDLLPPEISARSIAVFWNAQHPLLFVKDDASPFWSYKPGDGKEACGYLWHNTGRYPVNIDDDVMTSLATGTAAFGNRERFVCYALLQSPSALPNA</sequence>
<dbReference type="RefSeq" id="WP_150667241.1">
    <property type="nucleotide sequence ID" value="NZ_CABPSB010000001.1"/>
</dbReference>
<dbReference type="AlphaFoldDB" id="A0A5E4S056"/>
<proteinExistence type="predicted"/>
<protein>
    <submittedName>
        <fullName evidence="1">Uncharacterized protein</fullName>
    </submittedName>
</protein>
<dbReference type="OrthoDB" id="9894023at2"/>
<reference evidence="1 2" key="1">
    <citation type="submission" date="2019-08" db="EMBL/GenBank/DDBJ databases">
        <authorList>
            <person name="Peeters C."/>
        </authorList>
    </citation>
    <scope>NUCLEOTIDE SEQUENCE [LARGE SCALE GENOMIC DNA]</scope>
    <source>
        <strain evidence="1 2">LMG 31108</strain>
    </source>
</reference>